<keyword evidence="1" id="KW-0175">Coiled coil</keyword>
<dbReference type="PANTHER" id="PTHR35088:SF1">
    <property type="entry name" value="COILED-COIL DOMAIN-CONTAINING PROTEIN 178"/>
    <property type="match status" value="1"/>
</dbReference>
<dbReference type="EMBL" id="AAGW02031989">
    <property type="status" value="NOT_ANNOTATED_CDS"/>
    <property type="molecule type" value="Genomic_DNA"/>
</dbReference>
<evidence type="ECO:0000313" key="3">
    <source>
        <dbReference type="Proteomes" id="UP000001811"/>
    </source>
</evidence>
<dbReference type="STRING" id="9986.ENSOCUP00000007857"/>
<dbReference type="SMR" id="G1SWJ2"/>
<feature type="coiled-coil region" evidence="1">
    <location>
        <begin position="442"/>
        <end position="476"/>
    </location>
</feature>
<dbReference type="GO" id="GO:0005813">
    <property type="term" value="C:centrosome"/>
    <property type="evidence" value="ECO:0007669"/>
    <property type="project" value="Ensembl"/>
</dbReference>
<accession>G1SWJ2</accession>
<name>G1SWJ2_RABIT</name>
<dbReference type="EMBL" id="AAGW02031992">
    <property type="status" value="NOT_ANNOTATED_CDS"/>
    <property type="molecule type" value="Genomic_DNA"/>
</dbReference>
<dbReference type="FunCoup" id="G1SWJ2">
    <property type="interactions" value="6"/>
</dbReference>
<reference evidence="2" key="3">
    <citation type="submission" date="2025-09" db="UniProtKB">
        <authorList>
            <consortium name="Ensembl"/>
        </authorList>
    </citation>
    <scope>IDENTIFICATION</scope>
    <source>
        <strain evidence="2">Thorbecke</strain>
    </source>
</reference>
<dbReference type="EMBL" id="AAGW02031990">
    <property type="status" value="NOT_ANNOTATED_CDS"/>
    <property type="molecule type" value="Genomic_DNA"/>
</dbReference>
<dbReference type="EMBL" id="AAGW02031985">
    <property type="status" value="NOT_ANNOTATED_CDS"/>
    <property type="molecule type" value="Genomic_DNA"/>
</dbReference>
<evidence type="ECO:0000313" key="2">
    <source>
        <dbReference type="Ensembl" id="ENSOCUP00000007857.4"/>
    </source>
</evidence>
<dbReference type="Proteomes" id="UP000001811">
    <property type="component" value="Chromosome 9"/>
</dbReference>
<dbReference type="HOGENOM" id="CLU_012461_0_0_1"/>
<dbReference type="InterPro" id="IPR038826">
    <property type="entry name" value="CCDC178"/>
</dbReference>
<dbReference type="PANTHER" id="PTHR35088">
    <property type="entry name" value="COILED-COIL DOMAIN-CONTAINING PROTEIN 178"/>
    <property type="match status" value="1"/>
</dbReference>
<protein>
    <submittedName>
        <fullName evidence="2">Coiled-coil domain containing 178</fullName>
    </submittedName>
</protein>
<evidence type="ECO:0000256" key="1">
    <source>
        <dbReference type="SAM" id="Coils"/>
    </source>
</evidence>
<dbReference type="eggNOG" id="ENOG502R7DC">
    <property type="taxonomic scope" value="Eukaryota"/>
</dbReference>
<dbReference type="AlphaFoldDB" id="G1SWJ2"/>
<feature type="coiled-coil region" evidence="1">
    <location>
        <begin position="354"/>
        <end position="381"/>
    </location>
</feature>
<reference evidence="2 3" key="1">
    <citation type="journal article" date="2011" name="Nature">
        <title>A high-resolution map of human evolutionary constraint using 29 mammals.</title>
        <authorList>
            <person name="Lindblad-Toh K."/>
            <person name="Garber M."/>
            <person name="Zuk O."/>
            <person name="Lin M.F."/>
            <person name="Parker B.J."/>
            <person name="Washietl S."/>
            <person name="Kheradpour P."/>
            <person name="Ernst J."/>
            <person name="Jordan G."/>
            <person name="Mauceli E."/>
            <person name="Ward L.D."/>
            <person name="Lowe C.B."/>
            <person name="Holloway A.K."/>
            <person name="Clamp M."/>
            <person name="Gnerre S."/>
            <person name="Alfoldi J."/>
            <person name="Beal K."/>
            <person name="Chang J."/>
            <person name="Clawson H."/>
            <person name="Cuff J."/>
            <person name="Di Palma F."/>
            <person name="Fitzgerald S."/>
            <person name="Flicek P."/>
            <person name="Guttman M."/>
            <person name="Hubisz M.J."/>
            <person name="Jaffe D.B."/>
            <person name="Jungreis I."/>
            <person name="Kent W.J."/>
            <person name="Kostka D."/>
            <person name="Lara M."/>
            <person name="Martins A.L."/>
            <person name="Massingham T."/>
            <person name="Moltke I."/>
            <person name="Raney B.J."/>
            <person name="Rasmussen M.D."/>
            <person name="Robinson J."/>
            <person name="Stark A."/>
            <person name="Vilella A.J."/>
            <person name="Wen J."/>
            <person name="Xie X."/>
            <person name="Zody M.C."/>
            <person name="Baldwin J."/>
            <person name="Bloom T."/>
            <person name="Chin C.W."/>
            <person name="Heiman D."/>
            <person name="Nicol R."/>
            <person name="Nusbaum C."/>
            <person name="Young S."/>
            <person name="Wilkinson J."/>
            <person name="Worley K.C."/>
            <person name="Kovar C.L."/>
            <person name="Muzny D.M."/>
            <person name="Gibbs R.A."/>
            <person name="Cree A."/>
            <person name="Dihn H.H."/>
            <person name="Fowler G."/>
            <person name="Jhangiani S."/>
            <person name="Joshi V."/>
            <person name="Lee S."/>
            <person name="Lewis L.R."/>
            <person name="Nazareth L.V."/>
            <person name="Okwuonu G."/>
            <person name="Santibanez J."/>
            <person name="Warren W.C."/>
            <person name="Mardis E.R."/>
            <person name="Weinstock G.M."/>
            <person name="Wilson R.K."/>
            <person name="Delehaunty K."/>
            <person name="Dooling D."/>
            <person name="Fronik C."/>
            <person name="Fulton L."/>
            <person name="Fulton B."/>
            <person name="Graves T."/>
            <person name="Minx P."/>
            <person name="Sodergren E."/>
            <person name="Birney E."/>
            <person name="Margulies E.H."/>
            <person name="Herrero J."/>
            <person name="Green E.D."/>
            <person name="Haussler D."/>
            <person name="Siepel A."/>
            <person name="Goldman N."/>
            <person name="Pollard K.S."/>
            <person name="Pedersen J.S."/>
            <person name="Lander E.S."/>
            <person name="Kellis M."/>
        </authorList>
    </citation>
    <scope>NUCLEOTIDE SEQUENCE [LARGE SCALE GENOMIC DNA]</scope>
    <source>
        <strain evidence="2 3">Thorbecke inbred</strain>
    </source>
</reference>
<reference evidence="2" key="2">
    <citation type="submission" date="2025-08" db="UniProtKB">
        <authorList>
            <consortium name="Ensembl"/>
        </authorList>
    </citation>
    <scope>IDENTIFICATION</scope>
    <source>
        <strain evidence="2">Thorbecke</strain>
    </source>
</reference>
<feature type="coiled-coil region" evidence="1">
    <location>
        <begin position="604"/>
        <end position="631"/>
    </location>
</feature>
<dbReference type="EMBL" id="AAGW02031987">
    <property type="status" value="NOT_ANNOTATED_CDS"/>
    <property type="molecule type" value="Genomic_DNA"/>
</dbReference>
<dbReference type="EMBL" id="AAGW02031983">
    <property type="status" value="NOT_ANNOTATED_CDS"/>
    <property type="molecule type" value="Genomic_DNA"/>
</dbReference>
<dbReference type="GO" id="GO:0036064">
    <property type="term" value="C:ciliary basal body"/>
    <property type="evidence" value="ECO:0007669"/>
    <property type="project" value="Ensembl"/>
</dbReference>
<dbReference type="EMBL" id="AAGW02031988">
    <property type="status" value="NOT_ANNOTATED_CDS"/>
    <property type="molecule type" value="Genomic_DNA"/>
</dbReference>
<gene>
    <name evidence="2" type="primary">CCDC178</name>
</gene>
<dbReference type="PaxDb" id="9986-ENSOCUP00000007857"/>
<proteinExistence type="predicted"/>
<dbReference type="Ensembl" id="ENSOCUT00000009095.4">
    <property type="protein sequence ID" value="ENSOCUP00000007857.4"/>
    <property type="gene ID" value="ENSOCUG00000009093.4"/>
</dbReference>
<feature type="coiled-coil region" evidence="1">
    <location>
        <begin position="291"/>
        <end position="325"/>
    </location>
</feature>
<organism evidence="2 3">
    <name type="scientific">Oryctolagus cuniculus</name>
    <name type="common">Rabbit</name>
    <dbReference type="NCBI Taxonomy" id="9986"/>
    <lineage>
        <taxon>Eukaryota</taxon>
        <taxon>Metazoa</taxon>
        <taxon>Chordata</taxon>
        <taxon>Craniata</taxon>
        <taxon>Vertebrata</taxon>
        <taxon>Euteleostomi</taxon>
        <taxon>Mammalia</taxon>
        <taxon>Eutheria</taxon>
        <taxon>Euarchontoglires</taxon>
        <taxon>Glires</taxon>
        <taxon>Lagomorpha</taxon>
        <taxon>Leporidae</taxon>
        <taxon>Oryctolagus</taxon>
    </lineage>
</organism>
<dbReference type="InParanoid" id="G1SWJ2"/>
<keyword evidence="3" id="KW-1185">Reference proteome</keyword>
<feature type="coiled-coil region" evidence="1">
    <location>
        <begin position="664"/>
        <end position="691"/>
    </location>
</feature>
<dbReference type="EMBL" id="AAGW02031991">
    <property type="status" value="NOT_ANNOTATED_CDS"/>
    <property type="molecule type" value="Genomic_DNA"/>
</dbReference>
<feature type="coiled-coil region" evidence="1">
    <location>
        <begin position="163"/>
        <end position="190"/>
    </location>
</feature>
<dbReference type="EMBL" id="AAGW02031986">
    <property type="status" value="NOT_ANNOTATED_CDS"/>
    <property type="molecule type" value="Genomic_DNA"/>
</dbReference>
<dbReference type="Bgee" id="ENSOCUG00000009093">
    <property type="expression patterns" value="Expressed in testis and 10 other cell types or tissues"/>
</dbReference>
<sequence length="863" mass="102177">MPENKKISPSPAGDDQAKTGLTCLKIKALREKAQEKTDPDNARLVLFGAPNETVKVIHESKMTTTEGVNKGIYFGYPCRRHSCSLVNIPAPCVNKIISHIEDVESKIQKHLKQFETSFEEWSRTSSRKDMKDWTVAIPEEKFKPEEKRDEKCPELRQEMETLLSEAIHLIRSLESDRAEAEEALKHQRIRRKKVGLKIDAWSIWKLQELPLAVQKEHEAYVKDIIELQWHLEDKIREAQYIEKQKIKLEKANAKIKMDVDYLRRHVPLLDGKHKQELEALRECYQKKFEVMELCRKTHGDLEEVIEEYENTKFKAKQMKEDFEKDICNDEAKIDGYRRELDKLNNLFNHYYTSIQNVNVNIEEQEEEVTEVIKETKSSRNEVAALSIALDDLKKIFDQQGWKQKSYEQQYLEALNKFYAAKKSWAIEISNVTKDFSEVSLACTQLMEEKRRLEIEIDNVTNQISDSIRKKAEHESEIQSLLKLKSKNNDYLKQLYMEAYHISAVYHLIKQKTEELDDKIAEVRRRFKGREEFLKRLIRAQVSAGMIIQRRLFSIQESQIFERQDLQQRKAIYNLTMAGMEAPLLKLEEDAVRIRNLHKDQSNTLNDILERKANVRRKVEKTKKNLKRKGRRTLEALTETDNKCSTIFKELEETKSKTIIYHAKIDELIQELERKEEERKCFEQMLDNLKEIFLTAQFKKEHAQAVFDHLMQEKTHCEERLFEEEQRFRKLFAMRQNTLEHMKEMQEKLLEENLRLAREYQHIQTVFLTEKENYFTGYDKQLSLDASIRDKKQLCVLQKRMHGLWKEHLRLVVFYSQSRLANFQTDSQESIQKILAVQEESSNLMQHILGFFQTLTDGPCENDG</sequence>
<dbReference type="GO" id="GO:1905198">
    <property type="term" value="P:manchette assembly"/>
    <property type="evidence" value="ECO:0007669"/>
    <property type="project" value="Ensembl"/>
</dbReference>
<dbReference type="GeneTree" id="ENSGT00390000012215"/>
<dbReference type="EMBL" id="AAGW02031984">
    <property type="status" value="NOT_ANNOTATED_CDS"/>
    <property type="molecule type" value="Genomic_DNA"/>
</dbReference>